<gene>
    <name evidence="2" type="ORF">NE848_12150</name>
</gene>
<comment type="caution">
    <text evidence="2">The sequence shown here is derived from an EMBL/GenBank/DDBJ whole genome shotgun (WGS) entry which is preliminary data.</text>
</comment>
<protein>
    <submittedName>
        <fullName evidence="2">DinB family protein</fullName>
    </submittedName>
</protein>
<evidence type="ECO:0000259" key="1">
    <source>
        <dbReference type="Pfam" id="PF12867"/>
    </source>
</evidence>
<dbReference type="InterPro" id="IPR034660">
    <property type="entry name" value="DinB/YfiT-like"/>
</dbReference>
<organism evidence="2 3">
    <name type="scientific">Gramella jeungdoensis</name>
    <dbReference type="NCBI Taxonomy" id="708091"/>
    <lineage>
        <taxon>Bacteria</taxon>
        <taxon>Pseudomonadati</taxon>
        <taxon>Bacteroidota</taxon>
        <taxon>Flavobacteriia</taxon>
        <taxon>Flavobacteriales</taxon>
        <taxon>Flavobacteriaceae</taxon>
        <taxon>Christiangramia</taxon>
    </lineage>
</organism>
<dbReference type="InterPro" id="IPR024775">
    <property type="entry name" value="DinB-like"/>
</dbReference>
<feature type="domain" description="DinB-like" evidence="1">
    <location>
        <begin position="46"/>
        <end position="200"/>
    </location>
</feature>
<dbReference type="Proteomes" id="UP001155077">
    <property type="component" value="Unassembled WGS sequence"/>
</dbReference>
<dbReference type="SUPFAM" id="SSF109854">
    <property type="entry name" value="DinB/YfiT-like putative metalloenzymes"/>
    <property type="match status" value="1"/>
</dbReference>
<dbReference type="RefSeq" id="WP_252113940.1">
    <property type="nucleotide sequence ID" value="NZ_JAMSCK010000004.1"/>
</dbReference>
<evidence type="ECO:0000313" key="3">
    <source>
        <dbReference type="Proteomes" id="UP001155077"/>
    </source>
</evidence>
<dbReference type="Pfam" id="PF12867">
    <property type="entry name" value="DinB_2"/>
    <property type="match status" value="1"/>
</dbReference>
<evidence type="ECO:0000313" key="2">
    <source>
        <dbReference type="EMBL" id="MCM8570135.1"/>
    </source>
</evidence>
<proteinExistence type="predicted"/>
<dbReference type="Gene3D" id="1.20.120.450">
    <property type="entry name" value="dinb family like domain"/>
    <property type="match status" value="1"/>
</dbReference>
<accession>A0ABT0Z4J1</accession>
<sequence>MKTLISFVCLVFLSSFYSGNKSVLSETKSADEAVISLDKDDIFEYLEETKEGLEESVEGLSDAQMQFKPDPESWSIAEIVEHINIVEGSLKSMLEAKFVEDPTPELKAEVKMSDEQILGFITDRSQKVKTQSQFEPKAQYTSADEALEAFNDQREDIVDFLKDTDVDMRNYITEFPFGKIDAYQTVLFMAGHTARHTQQIEEMKQSPGFPED</sequence>
<keyword evidence="3" id="KW-1185">Reference proteome</keyword>
<reference evidence="2" key="1">
    <citation type="submission" date="2022-06" db="EMBL/GenBank/DDBJ databases">
        <title>Gramella sediminis sp. nov., isolated from deep-sea sediment of the Indian Ocean.</title>
        <authorList>
            <person name="Yang L."/>
        </authorList>
    </citation>
    <scope>NUCLEOTIDE SEQUENCE</scope>
    <source>
        <strain evidence="2">HMD3159</strain>
    </source>
</reference>
<dbReference type="EMBL" id="JAMSCK010000004">
    <property type="protein sequence ID" value="MCM8570135.1"/>
    <property type="molecule type" value="Genomic_DNA"/>
</dbReference>
<name>A0ABT0Z4J1_9FLAO</name>